<dbReference type="InterPro" id="IPR023395">
    <property type="entry name" value="MCP_dom_sf"/>
</dbReference>
<dbReference type="PANTHER" id="PTHR45928">
    <property type="entry name" value="RE38146P"/>
    <property type="match status" value="1"/>
</dbReference>
<keyword evidence="6" id="KW-0999">Mitochondrion inner membrane</keyword>
<feature type="transmembrane region" description="Helical" evidence="12">
    <location>
        <begin position="116"/>
        <end position="140"/>
    </location>
</feature>
<dbReference type="PANTHER" id="PTHR45928:SF1">
    <property type="entry name" value="RE38146P"/>
    <property type="match status" value="1"/>
</dbReference>
<evidence type="ECO:0000256" key="4">
    <source>
        <dbReference type="ARBA" id="ARBA00022692"/>
    </source>
</evidence>
<evidence type="ECO:0000256" key="6">
    <source>
        <dbReference type="ARBA" id="ARBA00022792"/>
    </source>
</evidence>
<evidence type="ECO:0000256" key="12">
    <source>
        <dbReference type="SAM" id="Phobius"/>
    </source>
</evidence>
<evidence type="ECO:0000256" key="3">
    <source>
        <dbReference type="ARBA" id="ARBA00022448"/>
    </source>
</evidence>
<keyword evidence="14" id="KW-1185">Reference proteome</keyword>
<dbReference type="OrthoDB" id="6703404at2759"/>
<dbReference type="Gene3D" id="1.50.40.10">
    <property type="entry name" value="Mitochondrial carrier domain"/>
    <property type="match status" value="1"/>
</dbReference>
<feature type="repeat" description="Solcar" evidence="10">
    <location>
        <begin position="114"/>
        <end position="206"/>
    </location>
</feature>
<feature type="repeat" description="Solcar" evidence="10">
    <location>
        <begin position="215"/>
        <end position="300"/>
    </location>
</feature>
<comment type="subcellular location">
    <subcellularLocation>
        <location evidence="1">Mitochondrion inner membrane</location>
        <topology evidence="1">Multi-pass membrane protein</topology>
    </subcellularLocation>
</comment>
<dbReference type="SUPFAM" id="SSF103506">
    <property type="entry name" value="Mitochondrial carrier"/>
    <property type="match status" value="1"/>
</dbReference>
<keyword evidence="4 10" id="KW-0812">Transmembrane</keyword>
<gene>
    <name evidence="13" type="ORF">FSARC_11800</name>
</gene>
<feature type="repeat" description="Solcar" evidence="10">
    <location>
        <begin position="9"/>
        <end position="102"/>
    </location>
</feature>
<keyword evidence="9 10" id="KW-0472">Membrane</keyword>
<proteinExistence type="inferred from homology"/>
<evidence type="ECO:0000256" key="8">
    <source>
        <dbReference type="ARBA" id="ARBA00023128"/>
    </source>
</evidence>
<comment type="similarity">
    <text evidence="2 11">Belongs to the mitochondrial carrier (TC 2.A.29) family.</text>
</comment>
<evidence type="ECO:0000256" key="11">
    <source>
        <dbReference type="RuleBase" id="RU000488"/>
    </source>
</evidence>
<comment type="caution">
    <text evidence="13">The sequence shown here is derived from an EMBL/GenBank/DDBJ whole genome shotgun (WGS) entry which is preliminary data.</text>
</comment>
<protein>
    <recommendedName>
        <fullName evidence="15">Mitochondrial oxaloacetate transport protein</fullName>
    </recommendedName>
</protein>
<evidence type="ECO:0008006" key="15">
    <source>
        <dbReference type="Google" id="ProtNLM"/>
    </source>
</evidence>
<evidence type="ECO:0000313" key="14">
    <source>
        <dbReference type="Proteomes" id="UP000622797"/>
    </source>
</evidence>
<accession>A0A8H4WZ05</accession>
<keyword evidence="3 11" id="KW-0813">Transport</keyword>
<evidence type="ECO:0000313" key="13">
    <source>
        <dbReference type="EMBL" id="KAF4955652.1"/>
    </source>
</evidence>
<dbReference type="EMBL" id="JABEXW010000772">
    <property type="protein sequence ID" value="KAF4955652.1"/>
    <property type="molecule type" value="Genomic_DNA"/>
</dbReference>
<dbReference type="InterPro" id="IPR051508">
    <property type="entry name" value="Mito_Carrier_Antiporter"/>
</dbReference>
<dbReference type="Proteomes" id="UP000622797">
    <property type="component" value="Unassembled WGS sequence"/>
</dbReference>
<dbReference type="PROSITE" id="PS51257">
    <property type="entry name" value="PROKAR_LIPOPROTEIN"/>
    <property type="match status" value="1"/>
</dbReference>
<evidence type="ECO:0000256" key="7">
    <source>
        <dbReference type="ARBA" id="ARBA00022989"/>
    </source>
</evidence>
<reference evidence="13" key="2">
    <citation type="submission" date="2020-05" db="EMBL/GenBank/DDBJ databases">
        <authorList>
            <person name="Kim H.-S."/>
            <person name="Proctor R.H."/>
            <person name="Brown D.W."/>
        </authorList>
    </citation>
    <scope>NUCLEOTIDE SEQUENCE</scope>
    <source>
        <strain evidence="13">NRRL 20472</strain>
    </source>
</reference>
<dbReference type="InterPro" id="IPR018108">
    <property type="entry name" value="MCP_transmembrane"/>
</dbReference>
<organism evidence="13 14">
    <name type="scientific">Fusarium sarcochroum</name>
    <dbReference type="NCBI Taxonomy" id="1208366"/>
    <lineage>
        <taxon>Eukaryota</taxon>
        <taxon>Fungi</taxon>
        <taxon>Dikarya</taxon>
        <taxon>Ascomycota</taxon>
        <taxon>Pezizomycotina</taxon>
        <taxon>Sordariomycetes</taxon>
        <taxon>Hypocreomycetidae</taxon>
        <taxon>Hypocreales</taxon>
        <taxon>Nectriaceae</taxon>
        <taxon>Fusarium</taxon>
        <taxon>Fusarium lateritium species complex</taxon>
    </lineage>
</organism>
<reference evidence="13" key="1">
    <citation type="journal article" date="2020" name="BMC Genomics">
        <title>Correction to: Identification and distribution of gene clusters required for synthesis of sphingolipid metabolism inhibitors in diverse species of the filamentous fungus Fusarium.</title>
        <authorList>
            <person name="Kim H.S."/>
            <person name="Lohmar J.M."/>
            <person name="Busman M."/>
            <person name="Brown D.W."/>
            <person name="Naumann T.A."/>
            <person name="Divon H.H."/>
            <person name="Lysoe E."/>
            <person name="Uhlig S."/>
            <person name="Proctor R.H."/>
        </authorList>
    </citation>
    <scope>NUCLEOTIDE SEQUENCE</scope>
    <source>
        <strain evidence="13">NRRL 20472</strain>
    </source>
</reference>
<name>A0A8H4WZ05_9HYPO</name>
<evidence type="ECO:0000256" key="5">
    <source>
        <dbReference type="ARBA" id="ARBA00022737"/>
    </source>
</evidence>
<keyword evidence="8" id="KW-0496">Mitochondrion</keyword>
<dbReference type="PROSITE" id="PS50920">
    <property type="entry name" value="SOLCAR"/>
    <property type="match status" value="3"/>
</dbReference>
<sequence>MHTSKEKPLTTTSAFLGGGIAACGAVTATHPFETVKIRMQLQGELQARNIRDQHYRGPFHGVGVIVRHEGVRGLYRGLGCAYIYQILLNGCRLGFYEPMRLSLTNIIYKDERIQSVWINILCGATSGVLGAAAGSPFFLIKTRLQSYSKSFPVGTQHLYHNAADGLAKIYRSESVPGLYRGVSAAMVRTGFGSSVQLPVYFFAKRKLQDTGGLKEGMLLHLGSSAMSGFVVCCFMHPPDTIMSRLYNQNGNLYTSTFDCLSKTIRTESFFAIYKGFLPHLARVLPHTVLTLSLAEQTTKIMRRIKDRAGSPRAATI</sequence>
<evidence type="ECO:0000256" key="9">
    <source>
        <dbReference type="ARBA" id="ARBA00023136"/>
    </source>
</evidence>
<keyword evidence="5" id="KW-0677">Repeat</keyword>
<evidence type="ECO:0000256" key="1">
    <source>
        <dbReference type="ARBA" id="ARBA00004448"/>
    </source>
</evidence>
<keyword evidence="7 12" id="KW-1133">Transmembrane helix</keyword>
<dbReference type="Pfam" id="PF00153">
    <property type="entry name" value="Mito_carr"/>
    <property type="match status" value="3"/>
</dbReference>
<dbReference type="GO" id="GO:0005743">
    <property type="term" value="C:mitochondrial inner membrane"/>
    <property type="evidence" value="ECO:0007669"/>
    <property type="project" value="UniProtKB-SubCell"/>
</dbReference>
<dbReference type="AlphaFoldDB" id="A0A8H4WZ05"/>
<evidence type="ECO:0000256" key="2">
    <source>
        <dbReference type="ARBA" id="ARBA00006375"/>
    </source>
</evidence>
<evidence type="ECO:0000256" key="10">
    <source>
        <dbReference type="PROSITE-ProRule" id="PRU00282"/>
    </source>
</evidence>